<protein>
    <submittedName>
        <fullName evidence="2">Uncharacterized protein</fullName>
    </submittedName>
</protein>
<dbReference type="WBParaSite" id="PS1159_v2.g2372.t1">
    <property type="protein sequence ID" value="PS1159_v2.g2372.t1"/>
    <property type="gene ID" value="PS1159_v2.g2372"/>
</dbReference>
<sequence>NFLDDGECYSFPWIVWEGLDAWLCQNDLSSHNENMNHENEICNLVSKNTVYASAFMALQKEHSAYPWFSYFAVMFHSFMVSNDLLPELVSAAVNFYIHTLEEKDVNRSVTIPNDANESFFYFLITIISPNFYHDGPEDENEFIKLYKVCFTFCYSNYNSF</sequence>
<reference evidence="2" key="1">
    <citation type="submission" date="2022-11" db="UniProtKB">
        <authorList>
            <consortium name="WormBaseParasite"/>
        </authorList>
    </citation>
    <scope>IDENTIFICATION</scope>
</reference>
<organism evidence="1 2">
    <name type="scientific">Panagrolaimus sp. PS1159</name>
    <dbReference type="NCBI Taxonomy" id="55785"/>
    <lineage>
        <taxon>Eukaryota</taxon>
        <taxon>Metazoa</taxon>
        <taxon>Ecdysozoa</taxon>
        <taxon>Nematoda</taxon>
        <taxon>Chromadorea</taxon>
        <taxon>Rhabditida</taxon>
        <taxon>Tylenchina</taxon>
        <taxon>Panagrolaimomorpha</taxon>
        <taxon>Panagrolaimoidea</taxon>
        <taxon>Panagrolaimidae</taxon>
        <taxon>Panagrolaimus</taxon>
    </lineage>
</organism>
<proteinExistence type="predicted"/>
<evidence type="ECO:0000313" key="1">
    <source>
        <dbReference type="Proteomes" id="UP000887580"/>
    </source>
</evidence>
<accession>A0AC35G475</accession>
<dbReference type="Proteomes" id="UP000887580">
    <property type="component" value="Unplaced"/>
</dbReference>
<evidence type="ECO:0000313" key="2">
    <source>
        <dbReference type="WBParaSite" id="PS1159_v2.g2372.t1"/>
    </source>
</evidence>
<name>A0AC35G475_9BILA</name>